<dbReference type="GO" id="GO:0005737">
    <property type="term" value="C:cytoplasm"/>
    <property type="evidence" value="ECO:0007669"/>
    <property type="project" value="UniProtKB-SubCell"/>
</dbReference>
<proteinExistence type="evidence at transcript level"/>
<evidence type="ECO:0000256" key="9">
    <source>
        <dbReference type="ARBA" id="ARBA00050665"/>
    </source>
</evidence>
<dbReference type="Gene3D" id="1.20.58.1480">
    <property type="match status" value="1"/>
</dbReference>
<dbReference type="InterPro" id="IPR004815">
    <property type="entry name" value="Lon_bac/euk-typ"/>
</dbReference>
<dbReference type="Gene3D" id="3.30.230.10">
    <property type="match status" value="1"/>
</dbReference>
<comment type="subunit">
    <text evidence="10 11">Homohexamer. Organized in a ring with a central cavity.</text>
</comment>
<dbReference type="SMART" id="SM00382">
    <property type="entry name" value="AAA"/>
    <property type="match status" value="1"/>
</dbReference>
<dbReference type="Pfam" id="PF22667">
    <property type="entry name" value="Lon_lid"/>
    <property type="match status" value="1"/>
</dbReference>
<dbReference type="Proteomes" id="UP000054735">
    <property type="component" value="Unassembled WGS sequence"/>
</dbReference>
<comment type="induction">
    <text evidence="10">By heat shock.</text>
</comment>
<dbReference type="FunFam" id="3.30.230.10:FF:000010">
    <property type="entry name" value="Lon protease"/>
    <property type="match status" value="1"/>
</dbReference>
<dbReference type="GO" id="GO:0034605">
    <property type="term" value="P:cellular response to heat"/>
    <property type="evidence" value="ECO:0007669"/>
    <property type="project" value="UniProtKB-UniRule"/>
</dbReference>
<dbReference type="GO" id="GO:0006515">
    <property type="term" value="P:protein quality control for misfolded or incompletely synthesized proteins"/>
    <property type="evidence" value="ECO:0007669"/>
    <property type="project" value="UniProtKB-UniRule"/>
</dbReference>
<feature type="binding site" evidence="10 13">
    <location>
        <begin position="366"/>
        <end position="373"/>
    </location>
    <ligand>
        <name>ATP</name>
        <dbReference type="ChEBI" id="CHEBI:30616"/>
    </ligand>
</feature>
<dbReference type="FunFam" id="2.30.130.40:FF:000001">
    <property type="entry name" value="Lon protease"/>
    <property type="match status" value="1"/>
</dbReference>
<feature type="compositionally biased region" description="Basic and acidic residues" evidence="15">
    <location>
        <begin position="795"/>
        <end position="817"/>
    </location>
</feature>
<evidence type="ECO:0000256" key="3">
    <source>
        <dbReference type="ARBA" id="ARBA00022670"/>
    </source>
</evidence>
<dbReference type="EMBL" id="LNXT01000019">
    <property type="protein sequence ID" value="KTC71662.1"/>
    <property type="molecule type" value="Genomic_DNA"/>
</dbReference>
<evidence type="ECO:0000256" key="7">
    <source>
        <dbReference type="ARBA" id="ARBA00022840"/>
    </source>
</evidence>
<evidence type="ECO:0000313" key="19">
    <source>
        <dbReference type="EMBL" id="STX32499.1"/>
    </source>
</evidence>
<dbReference type="InterPro" id="IPR027065">
    <property type="entry name" value="Lon_Prtase"/>
</dbReference>
<name>A0A378IBF0_9GAMM</name>
<dbReference type="PANTHER" id="PTHR10046">
    <property type="entry name" value="ATP DEPENDENT LON PROTEASE FAMILY MEMBER"/>
    <property type="match status" value="1"/>
</dbReference>
<dbReference type="InterPro" id="IPR054594">
    <property type="entry name" value="Lon_lid"/>
</dbReference>
<dbReference type="InterPro" id="IPR027417">
    <property type="entry name" value="P-loop_NTPase"/>
</dbReference>
<keyword evidence="8 10" id="KW-0346">Stress response</keyword>
<feature type="region of interest" description="Disordered" evidence="15">
    <location>
        <begin position="792"/>
        <end position="817"/>
    </location>
</feature>
<evidence type="ECO:0000259" key="17">
    <source>
        <dbReference type="PROSITE" id="PS51787"/>
    </source>
</evidence>
<evidence type="ECO:0000313" key="20">
    <source>
        <dbReference type="Proteomes" id="UP000054735"/>
    </source>
</evidence>
<gene>
    <name evidence="10 19" type="primary">lon</name>
    <name evidence="18" type="ORF">Lbir_1517</name>
    <name evidence="19" type="ORF">NCTC12437_02286</name>
</gene>
<evidence type="ECO:0000313" key="21">
    <source>
        <dbReference type="Proteomes" id="UP000255066"/>
    </source>
</evidence>
<dbReference type="NCBIfam" id="TIGR00763">
    <property type="entry name" value="lon"/>
    <property type="match status" value="1"/>
</dbReference>
<evidence type="ECO:0000256" key="1">
    <source>
        <dbReference type="ARBA" id="ARBA00004496"/>
    </source>
</evidence>
<dbReference type="SUPFAM" id="SSF54211">
    <property type="entry name" value="Ribosomal protein S5 domain 2-like"/>
    <property type="match status" value="1"/>
</dbReference>
<dbReference type="EC" id="3.4.21.53" evidence="10 11"/>
<dbReference type="FunFam" id="1.20.58.1480:FF:000001">
    <property type="entry name" value="Lon protease"/>
    <property type="match status" value="1"/>
</dbReference>
<dbReference type="SMART" id="SM00464">
    <property type="entry name" value="LON"/>
    <property type="match status" value="1"/>
</dbReference>
<dbReference type="InterPro" id="IPR015947">
    <property type="entry name" value="PUA-like_sf"/>
</dbReference>
<keyword evidence="6 10" id="KW-0720">Serine protease</keyword>
<feature type="domain" description="Lon N-terminal" evidence="17">
    <location>
        <begin position="19"/>
        <end position="214"/>
    </location>
</feature>
<dbReference type="InterPro" id="IPR014721">
    <property type="entry name" value="Ribsml_uS5_D2-typ_fold_subgr"/>
</dbReference>
<accession>A0A378IBF0</accession>
<evidence type="ECO:0000313" key="18">
    <source>
        <dbReference type="EMBL" id="KTC71662.1"/>
    </source>
</evidence>
<evidence type="ECO:0000256" key="10">
    <source>
        <dbReference type="HAMAP-Rule" id="MF_01973"/>
    </source>
</evidence>
<sequence>MSSKNELIPSPENDEFSYLPVLPLRDVVVYPHMVIPLFVGREKSIKALEAAMVDNKQIFLVAQRKSSNDDPSPSDVYNIGTVASVLQLLKLPDGTVKVLVEGEKRAHVKSYKQDQGYLEALLEEVDEVVGEVNPQEIEILMRSLMSQFEQYIKLNKKIPPEVLSSLAGIEEPGRLADTIAAHLTLKVDDKQELLETLEIGVRLERLMGAIEGEIDLLQVEKRVRGRVKRQMEKSQREYYLNEQIKAIQKELGEMGEEGSEIEQLENSIKKAGMPKEAKEKSMAELHKLKMMSPMSAEATVIRNYLDWMLSVPWKRKNKIQFDLRKAENLLNKEHYGLEKVKERIIEYLAVQQRVKRMKGPILCLVGPPGVGKTSLGQSIANATGRTFIRIALGGVRDEAEIRGHRRTYIGSMPGKIIQKLCKAGVKNPLIMLDEVDKMAMDFRGDPASALLEVLDPEQNHTFSDHYLEVDYDLSDVMFIATANSLEIPAPLLDRMEVIRLAGYTEDEKVNIAETYLIPKQMVLNGLKENELIINEGAVREIIRHYTREAGVRNLERDIAGICRKVVKDILSSKKTKKVTVSKTNIEKYLGVKKFRYGLAEEFDQVGQVTGLAWTSVGGELLTIEASMMPGKGKTTHTGQLGEVMQESIHAAMTVVRSRAKSFGIGDDFYDKNDFHVHVPEGATPKDGPSAGIGMCTALVSVVTHIPVRADVAMTGEITLRGQVLPIGGLKEKLLAAHRGGIKHVIIPEENRKDLEEIPDNVLKKLHIHPVKTIEQVLELALQRSPLVVVPESDNSEAKEVISEKTTKKNENKDLHTH</sequence>
<dbReference type="GO" id="GO:0016887">
    <property type="term" value="F:ATP hydrolysis activity"/>
    <property type="evidence" value="ECO:0007669"/>
    <property type="project" value="UniProtKB-UniRule"/>
</dbReference>
<feature type="active site" evidence="10 12">
    <location>
        <position position="732"/>
    </location>
</feature>
<dbReference type="InterPro" id="IPR020568">
    <property type="entry name" value="Ribosomal_Su5_D2-typ_SF"/>
</dbReference>
<comment type="subcellular location">
    <subcellularLocation>
        <location evidence="1 10 11">Cytoplasm</location>
    </subcellularLocation>
</comment>
<feature type="domain" description="Lon proteolytic" evidence="16">
    <location>
        <begin position="602"/>
        <end position="783"/>
    </location>
</feature>
<dbReference type="GO" id="GO:0005524">
    <property type="term" value="F:ATP binding"/>
    <property type="evidence" value="ECO:0007669"/>
    <property type="project" value="UniProtKB-UniRule"/>
</dbReference>
<keyword evidence="20" id="KW-1185">Reference proteome</keyword>
<feature type="active site" evidence="10 12">
    <location>
        <position position="689"/>
    </location>
</feature>
<dbReference type="CDD" id="cd19500">
    <property type="entry name" value="RecA-like_Lon"/>
    <property type="match status" value="1"/>
</dbReference>
<dbReference type="InterPro" id="IPR003111">
    <property type="entry name" value="Lon_prtase_N"/>
</dbReference>
<dbReference type="Pfam" id="PF05362">
    <property type="entry name" value="Lon_C"/>
    <property type="match status" value="1"/>
</dbReference>
<dbReference type="GO" id="GO:0004176">
    <property type="term" value="F:ATP-dependent peptidase activity"/>
    <property type="evidence" value="ECO:0007669"/>
    <property type="project" value="UniProtKB-UniRule"/>
</dbReference>
<dbReference type="AlphaFoldDB" id="A0A378IBF0"/>
<dbReference type="Gene3D" id="2.30.130.40">
    <property type="entry name" value="LON domain-like"/>
    <property type="match status" value="1"/>
</dbReference>
<evidence type="ECO:0000256" key="5">
    <source>
        <dbReference type="ARBA" id="ARBA00022801"/>
    </source>
</evidence>
<dbReference type="SUPFAM" id="SSF88697">
    <property type="entry name" value="PUA domain-like"/>
    <property type="match status" value="1"/>
</dbReference>
<dbReference type="PROSITE" id="PS51787">
    <property type="entry name" value="LON_N"/>
    <property type="match status" value="1"/>
</dbReference>
<keyword evidence="7 10" id="KW-0067">ATP-binding</keyword>
<evidence type="ECO:0000256" key="2">
    <source>
        <dbReference type="ARBA" id="ARBA00022490"/>
    </source>
</evidence>
<evidence type="ECO:0000256" key="15">
    <source>
        <dbReference type="SAM" id="MobiDB-lite"/>
    </source>
</evidence>
<evidence type="ECO:0000256" key="13">
    <source>
        <dbReference type="PIRSR" id="PIRSR001174-2"/>
    </source>
</evidence>
<dbReference type="InterPro" id="IPR046336">
    <property type="entry name" value="Lon_prtase_N_sf"/>
</dbReference>
<reference evidence="19 21" key="2">
    <citation type="submission" date="2018-06" db="EMBL/GenBank/DDBJ databases">
        <authorList>
            <consortium name="Pathogen Informatics"/>
            <person name="Doyle S."/>
        </authorList>
    </citation>
    <scope>NUCLEOTIDE SEQUENCE [LARGE SCALE GENOMIC DNA]</scope>
    <source>
        <strain evidence="19 21">NCTC12437</strain>
    </source>
</reference>
<dbReference type="FunFam" id="1.20.5.5270:FF:000002">
    <property type="entry name" value="Lon protease homolog"/>
    <property type="match status" value="1"/>
</dbReference>
<organism evidence="19 21">
    <name type="scientific">Legionella birminghamensis</name>
    <dbReference type="NCBI Taxonomy" id="28083"/>
    <lineage>
        <taxon>Bacteria</taxon>
        <taxon>Pseudomonadati</taxon>
        <taxon>Pseudomonadota</taxon>
        <taxon>Gammaproteobacteria</taxon>
        <taxon>Legionellales</taxon>
        <taxon>Legionellaceae</taxon>
        <taxon>Legionella</taxon>
    </lineage>
</organism>
<dbReference type="HAMAP" id="MF_01973">
    <property type="entry name" value="lon_bact"/>
    <property type="match status" value="1"/>
</dbReference>
<dbReference type="Pfam" id="PF02190">
    <property type="entry name" value="LON_substr_bdg"/>
    <property type="match status" value="1"/>
</dbReference>
<dbReference type="STRING" id="28083.Lbir_1517"/>
<keyword evidence="2 10" id="KW-0963">Cytoplasm</keyword>
<dbReference type="InterPro" id="IPR003959">
    <property type="entry name" value="ATPase_AAA_core"/>
</dbReference>
<dbReference type="PROSITE" id="PS51786">
    <property type="entry name" value="LON_PROTEOLYTIC"/>
    <property type="match status" value="1"/>
</dbReference>
<comment type="function">
    <text evidence="10">ATP-dependent serine protease that mediates the selective degradation of mutant and abnormal proteins as well as certain short-lived regulatory proteins. Required for cellular homeostasis and for survival from DNA damage and developmental changes induced by stress. Degrades polypeptides processively to yield small peptide fragments that are 5 to 10 amino acids long. Binds to DNA in a double-stranded, site-specific manner.</text>
</comment>
<dbReference type="InterPro" id="IPR008269">
    <property type="entry name" value="Lon_proteolytic"/>
</dbReference>
<evidence type="ECO:0000256" key="8">
    <source>
        <dbReference type="ARBA" id="ARBA00023016"/>
    </source>
</evidence>
<evidence type="ECO:0000256" key="12">
    <source>
        <dbReference type="PIRSR" id="PIRSR001174-1"/>
    </source>
</evidence>
<dbReference type="Pfam" id="PF00004">
    <property type="entry name" value="AAA"/>
    <property type="match status" value="1"/>
</dbReference>
<dbReference type="PRINTS" id="PR00830">
    <property type="entry name" value="ENDOLAPTASE"/>
</dbReference>
<dbReference type="SUPFAM" id="SSF52540">
    <property type="entry name" value="P-loop containing nucleoside triphosphate hydrolases"/>
    <property type="match status" value="1"/>
</dbReference>
<dbReference type="InterPro" id="IPR003593">
    <property type="entry name" value="AAA+_ATPase"/>
</dbReference>
<evidence type="ECO:0000256" key="4">
    <source>
        <dbReference type="ARBA" id="ARBA00022741"/>
    </source>
</evidence>
<comment type="catalytic activity">
    <reaction evidence="9 10 11 14">
        <text>Hydrolysis of proteins in presence of ATP.</text>
        <dbReference type="EC" id="3.4.21.53"/>
    </reaction>
</comment>
<dbReference type="InterPro" id="IPR027543">
    <property type="entry name" value="Lon_bac"/>
</dbReference>
<dbReference type="FunFam" id="3.40.50.300:FF:000021">
    <property type="entry name" value="Lon protease homolog"/>
    <property type="match status" value="1"/>
</dbReference>
<dbReference type="RefSeq" id="WP_058523579.1">
    <property type="nucleotide sequence ID" value="NZ_CAAAHV010000001.1"/>
</dbReference>
<evidence type="ECO:0000256" key="11">
    <source>
        <dbReference type="PIRNR" id="PIRNR001174"/>
    </source>
</evidence>
<reference evidence="18 20" key="1">
    <citation type="submission" date="2015-11" db="EMBL/GenBank/DDBJ databases">
        <title>Genomic analysis of 38 Legionella species identifies large and diverse effector repertoires.</title>
        <authorList>
            <person name="Burstein D."/>
            <person name="Amaro F."/>
            <person name="Zusman T."/>
            <person name="Lifshitz Z."/>
            <person name="Cohen O."/>
            <person name="Gilbert J.A."/>
            <person name="Pupko T."/>
            <person name="Shuman H.A."/>
            <person name="Segal G."/>
        </authorList>
    </citation>
    <scope>NUCLEOTIDE SEQUENCE [LARGE SCALE GENOMIC DNA]</scope>
    <source>
        <strain evidence="18 20">CDC#1407-AL-14</strain>
    </source>
</reference>
<dbReference type="Gene3D" id="1.20.5.5270">
    <property type="match status" value="1"/>
</dbReference>
<keyword evidence="5 10" id="KW-0378">Hydrolase</keyword>
<dbReference type="Gene3D" id="1.10.8.60">
    <property type="match status" value="1"/>
</dbReference>
<dbReference type="Gene3D" id="3.40.50.300">
    <property type="entry name" value="P-loop containing nucleotide triphosphate hydrolases"/>
    <property type="match status" value="1"/>
</dbReference>
<keyword evidence="4 10" id="KW-0547">Nucleotide-binding</keyword>
<dbReference type="PIRSF" id="PIRSF001174">
    <property type="entry name" value="Lon_proteas"/>
    <property type="match status" value="1"/>
</dbReference>
<protein>
    <recommendedName>
        <fullName evidence="10 11">Lon protease</fullName>
        <ecNumber evidence="10 11">3.4.21.53</ecNumber>
    </recommendedName>
    <alternativeName>
        <fullName evidence="10">ATP-dependent protease La</fullName>
    </alternativeName>
</protein>
<dbReference type="NCBIfam" id="NF008053">
    <property type="entry name" value="PRK10787.1"/>
    <property type="match status" value="1"/>
</dbReference>
<dbReference type="Proteomes" id="UP000255066">
    <property type="component" value="Unassembled WGS sequence"/>
</dbReference>
<dbReference type="GO" id="GO:0043565">
    <property type="term" value="F:sequence-specific DNA binding"/>
    <property type="evidence" value="ECO:0007669"/>
    <property type="project" value="UniProtKB-UniRule"/>
</dbReference>
<dbReference type="EMBL" id="UGNW01000001">
    <property type="protein sequence ID" value="STX32499.1"/>
    <property type="molecule type" value="Genomic_DNA"/>
</dbReference>
<dbReference type="GO" id="GO:0004252">
    <property type="term" value="F:serine-type endopeptidase activity"/>
    <property type="evidence" value="ECO:0007669"/>
    <property type="project" value="UniProtKB-UniRule"/>
</dbReference>
<evidence type="ECO:0000256" key="6">
    <source>
        <dbReference type="ARBA" id="ARBA00022825"/>
    </source>
</evidence>
<evidence type="ECO:0000256" key="14">
    <source>
        <dbReference type="PROSITE-ProRule" id="PRU01122"/>
    </source>
</evidence>
<comment type="similarity">
    <text evidence="10 11 14">Belongs to the peptidase S16 family.</text>
</comment>
<evidence type="ECO:0000259" key="16">
    <source>
        <dbReference type="PROSITE" id="PS51786"/>
    </source>
</evidence>
<keyword evidence="3 10" id="KW-0645">Protease</keyword>
<dbReference type="OrthoDB" id="9803599at2"/>